<dbReference type="WBParaSite" id="L893_g32564.t1">
    <property type="protein sequence ID" value="L893_g32564.t1"/>
    <property type="gene ID" value="L893_g32564"/>
</dbReference>
<keyword evidence="7" id="KW-0472">Membrane</keyword>
<dbReference type="GO" id="GO:0005525">
    <property type="term" value="F:GTP binding"/>
    <property type="evidence" value="ECO:0007669"/>
    <property type="project" value="UniProtKB-KW"/>
</dbReference>
<dbReference type="GO" id="GO:0046872">
    <property type="term" value="F:metal ion binding"/>
    <property type="evidence" value="ECO:0007669"/>
    <property type="project" value="UniProtKB-KW"/>
</dbReference>
<keyword evidence="13" id="KW-1185">Reference proteome</keyword>
<evidence type="ECO:0000256" key="1">
    <source>
        <dbReference type="ARBA" id="ARBA00022481"/>
    </source>
</evidence>
<evidence type="ECO:0000256" key="6">
    <source>
        <dbReference type="ARBA" id="ARBA00023134"/>
    </source>
</evidence>
<evidence type="ECO:0000256" key="7">
    <source>
        <dbReference type="ARBA" id="ARBA00023136"/>
    </source>
</evidence>
<keyword evidence="9" id="KW-0636">Prenylation</keyword>
<proteinExistence type="inferred from homology"/>
<keyword evidence="4" id="KW-0378">Hydrolase</keyword>
<sequence length="193" mass="22222">MYEQRGKGNEALQRKIAVMGYPCVGKSSLTLRYVEGSFPDAYDTTIEDYHQKRMQLNNRTYLLKITDSAGQQEYSLFPRSCSVDIDGYILVYAIDDKRSFEIMQTIHDKIIDSIGDIHVPLVVVGNKQDLQHNSRMVPYQEGERLAQQWHASFIEASAKDNTEVDRIFEKLLLEIERSKNNLLPEKKANCVVM</sequence>
<dbReference type="SMART" id="SM00173">
    <property type="entry name" value="RAS"/>
    <property type="match status" value="1"/>
</dbReference>
<keyword evidence="8" id="KW-0449">Lipoprotein</keyword>
<evidence type="ECO:0000256" key="3">
    <source>
        <dbReference type="ARBA" id="ARBA00022741"/>
    </source>
</evidence>
<evidence type="ECO:0000313" key="13">
    <source>
        <dbReference type="Proteomes" id="UP000095287"/>
    </source>
</evidence>
<keyword evidence="3" id="KW-0547">Nucleotide-binding</keyword>
<comment type="subcellular location">
    <subcellularLocation>
        <location evidence="10">Endoplasmic reticulum membrane</location>
        <topology evidence="10">Lipid-anchor</topology>
        <orientation evidence="10">Cytoplasmic side</orientation>
    </subcellularLocation>
</comment>
<dbReference type="PROSITE" id="PS51419">
    <property type="entry name" value="RAB"/>
    <property type="match status" value="1"/>
</dbReference>
<dbReference type="Gene3D" id="3.40.50.300">
    <property type="entry name" value="P-loop containing nucleotide triphosphate hydrolases"/>
    <property type="match status" value="1"/>
</dbReference>
<protein>
    <submittedName>
        <fullName evidence="14">GTP-binding protein Rheb</fullName>
    </submittedName>
</protein>
<keyword evidence="2" id="KW-0479">Metal-binding</keyword>
<evidence type="ECO:0000256" key="2">
    <source>
        <dbReference type="ARBA" id="ARBA00022723"/>
    </source>
</evidence>
<dbReference type="InterPro" id="IPR005225">
    <property type="entry name" value="Small_GTP-bd"/>
</dbReference>
<evidence type="ECO:0000256" key="11">
    <source>
        <dbReference type="ARBA" id="ARBA00037969"/>
    </source>
</evidence>
<dbReference type="PANTHER" id="PTHR24070">
    <property type="entry name" value="RAS, DI-RAS, AND RHEB FAMILY MEMBERS OF SMALL GTPASE SUPERFAMILY"/>
    <property type="match status" value="1"/>
</dbReference>
<dbReference type="SMART" id="SM00174">
    <property type="entry name" value="RHO"/>
    <property type="match status" value="1"/>
</dbReference>
<evidence type="ECO:0000256" key="5">
    <source>
        <dbReference type="ARBA" id="ARBA00022842"/>
    </source>
</evidence>
<comment type="catalytic activity">
    <reaction evidence="12">
        <text>GTP + H2O = GDP + phosphate + H(+)</text>
        <dbReference type="Rhea" id="RHEA:19669"/>
        <dbReference type="ChEBI" id="CHEBI:15377"/>
        <dbReference type="ChEBI" id="CHEBI:15378"/>
        <dbReference type="ChEBI" id="CHEBI:37565"/>
        <dbReference type="ChEBI" id="CHEBI:43474"/>
        <dbReference type="ChEBI" id="CHEBI:58189"/>
    </reaction>
    <physiologicalReaction direction="left-to-right" evidence="12">
        <dbReference type="Rhea" id="RHEA:19670"/>
    </physiologicalReaction>
</comment>
<dbReference type="NCBIfam" id="TIGR00231">
    <property type="entry name" value="small_GTP"/>
    <property type="match status" value="1"/>
</dbReference>
<name>A0A1I8A385_9BILA</name>
<accession>A0A1I8A385</accession>
<evidence type="ECO:0000256" key="9">
    <source>
        <dbReference type="ARBA" id="ARBA00023289"/>
    </source>
</evidence>
<keyword evidence="5" id="KW-0460">Magnesium</keyword>
<evidence type="ECO:0000256" key="10">
    <source>
        <dbReference type="ARBA" id="ARBA00037811"/>
    </source>
</evidence>
<evidence type="ECO:0000313" key="14">
    <source>
        <dbReference type="WBParaSite" id="L893_g32564.t1"/>
    </source>
</evidence>
<dbReference type="SMART" id="SM00175">
    <property type="entry name" value="RAB"/>
    <property type="match status" value="1"/>
</dbReference>
<dbReference type="GO" id="GO:0003924">
    <property type="term" value="F:GTPase activity"/>
    <property type="evidence" value="ECO:0007669"/>
    <property type="project" value="InterPro"/>
</dbReference>
<dbReference type="AlphaFoldDB" id="A0A1I8A385"/>
<dbReference type="PRINTS" id="PR00449">
    <property type="entry name" value="RASTRNSFRMNG"/>
</dbReference>
<dbReference type="SUPFAM" id="SSF52540">
    <property type="entry name" value="P-loop containing nucleoside triphosphate hydrolases"/>
    <property type="match status" value="1"/>
</dbReference>
<dbReference type="GO" id="GO:0007165">
    <property type="term" value="P:signal transduction"/>
    <property type="evidence" value="ECO:0007669"/>
    <property type="project" value="InterPro"/>
</dbReference>
<dbReference type="Proteomes" id="UP000095287">
    <property type="component" value="Unplaced"/>
</dbReference>
<dbReference type="InterPro" id="IPR001806">
    <property type="entry name" value="Small_GTPase"/>
</dbReference>
<evidence type="ECO:0000256" key="8">
    <source>
        <dbReference type="ARBA" id="ARBA00023288"/>
    </source>
</evidence>
<dbReference type="Pfam" id="PF00071">
    <property type="entry name" value="Ras"/>
    <property type="match status" value="1"/>
</dbReference>
<comment type="similarity">
    <text evidence="11">Belongs to the small GTPase superfamily. Rheb family.</text>
</comment>
<dbReference type="FunFam" id="3.40.50.300:FF:000273">
    <property type="entry name" value="GTP-binding protein Rheb homolog"/>
    <property type="match status" value="1"/>
</dbReference>
<keyword evidence="6" id="KW-0342">GTP-binding</keyword>
<dbReference type="InterPro" id="IPR020849">
    <property type="entry name" value="Small_GTPase_Ras-type"/>
</dbReference>
<dbReference type="InterPro" id="IPR027417">
    <property type="entry name" value="P-loop_NTPase"/>
</dbReference>
<reference evidence="14" key="1">
    <citation type="submission" date="2016-11" db="UniProtKB">
        <authorList>
            <consortium name="WormBaseParasite"/>
        </authorList>
    </citation>
    <scope>IDENTIFICATION</scope>
</reference>
<evidence type="ECO:0000256" key="12">
    <source>
        <dbReference type="ARBA" id="ARBA00049117"/>
    </source>
</evidence>
<dbReference type="PROSITE" id="PS51421">
    <property type="entry name" value="RAS"/>
    <property type="match status" value="1"/>
</dbReference>
<organism evidence="13 14">
    <name type="scientific">Steinernema glaseri</name>
    <dbReference type="NCBI Taxonomy" id="37863"/>
    <lineage>
        <taxon>Eukaryota</taxon>
        <taxon>Metazoa</taxon>
        <taxon>Ecdysozoa</taxon>
        <taxon>Nematoda</taxon>
        <taxon>Chromadorea</taxon>
        <taxon>Rhabditida</taxon>
        <taxon>Tylenchina</taxon>
        <taxon>Panagrolaimomorpha</taxon>
        <taxon>Strongyloidoidea</taxon>
        <taxon>Steinernematidae</taxon>
        <taxon>Steinernema</taxon>
    </lineage>
</organism>
<dbReference type="GO" id="GO:0005789">
    <property type="term" value="C:endoplasmic reticulum membrane"/>
    <property type="evidence" value="ECO:0007669"/>
    <property type="project" value="UniProtKB-SubCell"/>
</dbReference>
<keyword evidence="1" id="KW-0488">Methylation</keyword>
<evidence type="ECO:0000256" key="4">
    <source>
        <dbReference type="ARBA" id="ARBA00022801"/>
    </source>
</evidence>